<dbReference type="PANTHER" id="PTHR21224">
    <property type="entry name" value="INTEGRATOR COMPLEX SUBUNIT 1"/>
    <property type="match status" value="1"/>
</dbReference>
<accession>A0A061SCD1</accession>
<name>A0A061SCD1_9CHLO</name>
<evidence type="ECO:0000313" key="2">
    <source>
        <dbReference type="EMBL" id="JAC82817.1"/>
    </source>
</evidence>
<feature type="region of interest" description="Disordered" evidence="1">
    <location>
        <begin position="1"/>
        <end position="24"/>
    </location>
</feature>
<evidence type="ECO:0000256" key="1">
    <source>
        <dbReference type="SAM" id="MobiDB-lite"/>
    </source>
</evidence>
<reference evidence="2" key="1">
    <citation type="submission" date="2014-05" db="EMBL/GenBank/DDBJ databases">
        <title>The transcriptome of the halophilic microalga Tetraselmis sp. GSL018 isolated from the Great Salt Lake, Utah.</title>
        <authorList>
            <person name="Jinkerson R.E."/>
            <person name="D'Adamo S."/>
            <person name="Posewitz M.C."/>
        </authorList>
    </citation>
    <scope>NUCLEOTIDE SEQUENCE</scope>
    <source>
        <strain evidence="2">GSL018</strain>
    </source>
</reference>
<dbReference type="EMBL" id="GBEZ01002215">
    <property type="protein sequence ID" value="JAC82817.1"/>
    <property type="molecule type" value="Transcribed_RNA"/>
</dbReference>
<protein>
    <submittedName>
        <fullName evidence="2">Integrator complex subunit 1</fullName>
    </submittedName>
</protein>
<dbReference type="GO" id="GO:0032039">
    <property type="term" value="C:integrator complex"/>
    <property type="evidence" value="ECO:0007669"/>
    <property type="project" value="InterPro"/>
</dbReference>
<dbReference type="InterPro" id="IPR016024">
    <property type="entry name" value="ARM-type_fold"/>
</dbReference>
<feature type="region of interest" description="Disordered" evidence="1">
    <location>
        <begin position="1196"/>
        <end position="1250"/>
    </location>
</feature>
<feature type="compositionally biased region" description="Low complexity" evidence="1">
    <location>
        <begin position="1196"/>
        <end position="1209"/>
    </location>
</feature>
<gene>
    <name evidence="2" type="primary">INTS1</name>
    <name evidence="2" type="ORF">TSPGSL018_4806</name>
</gene>
<sequence>MQSDHSPNFRLERKRRRVGTEDETGVIEILDSPQRHENPPFPWESLSKAPRFEVEEELGIVHAAALAHAAGRFDDLDAVLSGCLEELSASPAAMPKYHLASAAYLSKKLPAAFALPRSFSVLLRMLKPPSRSSQAGKQRPSLPALLAAAVLQRALQSEPEWPVELVQALIDDLFGPREWCEHEAAAEFVANLMTAFPAAECERLGQRSGSGSRLLLDAGGKISAAAAAAGFGLSPADSSSRRAKRDFAVEPRFGSQRDLASVRSAFFSHLQGFMQSNAARESPKLFGKILKLATGWAEGRALAAAQVEPMLNNPNSYRAGQQVLEALLDNLEASAEDERPAVRPLLLMSVKQHLSSTYLRTVQSLCAMREEYLDDAVRHFVTTEICDKGKGNSVAILSAVMRATRQQPPPAAGRGALPPGAFEAAVAASLKSAFGQPELCPRAREALKRLLKAMLPDISIEHLCGSLMEPWPIDPKQPRQNTEIWLGEVLASISTIKLVATTQAVAEGASAKPTGAPQVESLLGCCARLMPRELEWCRLVVNSVIPDLPSDRYLFVIRRLFFLQGERSAYFASNEPFGEAEAKALQMLQWDVPVLEETLTGVTAMGLSSQLPLAPLHALSVVEALLRRAAAQRLAGLASAEPVDVPPVAALGLAASIMRLAVEPVPARGASAAALAKGGLPDVAVPSSWWRALLSVLLLGALNLPTVGRAVWEQMPTARALFEVLMTRVGSSLQSSGPAPAWSSCEAQASVAAADKAAVEACSSALLSTGVSWEPPAEGLLLLDPGLPPRQPPKQVLGDLFKMGKAYNLGHHLRMSQAQDPPLFRQLLEAESLPSAWPWLRAVVLADTGSLEALPKQWMPDVLVRMQAEPPEDRLAGPPSPWQGAIDRVACAMREALRGAGPGTASEEEAAAIIGSLARGLADASTAVRRGTRQSLAAVLPKAAAGAPEAGGAPGPEAPGGSPEAREFAWLEAVPQLSSGRRLAEALLQPVTDAVAVESDAAAVAAFLRFLRCHGPPPPSRSSAAAAASRLLAGRPLTSRWLVRGQTGADRIALDCVAEGLAGLRLPSGGHGHSPPDVEDVLLLRSPSDGGGNRAVLRRSVRAAAALLPAISGEHMDEQGAAADIPARYEEVLGAIAGRDPQGGEWVLAEAADPATGSAVPLLNETDRLLLAASRDVRLAAAAACSLPQPALSALASRPGVPPAAAAPTAEPPTRERSAQDDGPGPSLSRHHGQETGSKEPPAGAVPAEWATPADAEEAVRWAMGGGGEPHAPACYWRLRTALQAIRRGPRPPQGPLAEAFARAVGAASAAPSGRRCNLSLPLLRLAAPWCPEAEEALRRAASRADSAGGSAFAPASSRASGTGELRDLPLGQLRPALLGGMAQLLAPSLSVPSPVSLYGPRFFSGEALAEEIVKAILDRPEGDSGVDRGQAGVVDVMSMRRALLLEALMTLEPGAHPERAIHLTEDALFKESPPLPRVAAAAACHLLHRSAWQARASLVMRFLSPVASELREDPRADSGAATAALDILEAFVNHPDVGGRPCEEGSTDSPLARFLWYNIQRLVGLVLSEAAGSPQRAPRISLLVANVRNVCTDVEEVVSRLCEEASGPEGPWRSAAADALARLYLVFPAAVANTANALGPPLAKVFDEVRRSAAAVMQTQSSSLAGLVNRLCRCAANEGAAAALRELATHHPAVVVPHLPSFAARLHADAGTLSTPEGKAAAMCRLPLMLGVIEAVQPELRAQLSGTRDGSEAEGARCPAEATLAMTAESNLEVIRGLKGNLRGDPSVIAYVAQAADFLCDCMAAGGRMASVVGEQIDRASRRDGEEAPLEERMPVAFPTVQKLLLLLELVRGWRRGDAGDGWSMGSSLPRDAERHAEAAGQQLAEALSIESAAEDASSGGLLPVDHSMGRRPVPPVGELVKDIEAVGAKLPRLLQPMLPSLLKLTSCRDAAMRRKAYRLLQAAVAGSSQRDAAAWLGDALVRNLADPRPGVAESAGQAVGELLPLVPRHKHSLLQELLWKGSATNLSAWHDILQWQE</sequence>
<dbReference type="GO" id="GO:0034474">
    <property type="term" value="P:U2 snRNA 3'-end processing"/>
    <property type="evidence" value="ECO:0007669"/>
    <property type="project" value="InterPro"/>
</dbReference>
<proteinExistence type="predicted"/>
<dbReference type="PANTHER" id="PTHR21224:SF1">
    <property type="entry name" value="INTEGRATOR COMPLEX SUBUNIT 1"/>
    <property type="match status" value="1"/>
</dbReference>
<dbReference type="InterPro" id="IPR038902">
    <property type="entry name" value="INTS1"/>
</dbReference>
<dbReference type="SUPFAM" id="SSF48371">
    <property type="entry name" value="ARM repeat"/>
    <property type="match status" value="1"/>
</dbReference>
<organism evidence="2">
    <name type="scientific">Tetraselmis sp. GSL018</name>
    <dbReference type="NCBI Taxonomy" id="582737"/>
    <lineage>
        <taxon>Eukaryota</taxon>
        <taxon>Viridiplantae</taxon>
        <taxon>Chlorophyta</taxon>
        <taxon>core chlorophytes</taxon>
        <taxon>Chlorodendrophyceae</taxon>
        <taxon>Chlorodendrales</taxon>
        <taxon>Chlorodendraceae</taxon>
        <taxon>Tetraselmis</taxon>
    </lineage>
</organism>